<evidence type="ECO:0000313" key="3">
    <source>
        <dbReference type="Proteomes" id="UP001175211"/>
    </source>
</evidence>
<name>A0AA39TKI9_ARMTA</name>
<protein>
    <submittedName>
        <fullName evidence="2">Uncharacterized protein</fullName>
    </submittedName>
</protein>
<dbReference type="GeneID" id="85360532"/>
<dbReference type="RefSeq" id="XP_060333939.1">
    <property type="nucleotide sequence ID" value="XM_060476984.1"/>
</dbReference>
<comment type="caution">
    <text evidence="2">The sequence shown here is derived from an EMBL/GenBank/DDBJ whole genome shotgun (WGS) entry which is preliminary data.</text>
</comment>
<feature type="compositionally biased region" description="Acidic residues" evidence="1">
    <location>
        <begin position="204"/>
        <end position="214"/>
    </location>
</feature>
<dbReference type="EMBL" id="JAUEPS010000009">
    <property type="protein sequence ID" value="KAK0462327.1"/>
    <property type="molecule type" value="Genomic_DNA"/>
</dbReference>
<proteinExistence type="predicted"/>
<dbReference type="AlphaFoldDB" id="A0AA39TKI9"/>
<organism evidence="2 3">
    <name type="scientific">Armillaria tabescens</name>
    <name type="common">Ringless honey mushroom</name>
    <name type="synonym">Agaricus tabescens</name>
    <dbReference type="NCBI Taxonomy" id="1929756"/>
    <lineage>
        <taxon>Eukaryota</taxon>
        <taxon>Fungi</taxon>
        <taxon>Dikarya</taxon>
        <taxon>Basidiomycota</taxon>
        <taxon>Agaricomycotina</taxon>
        <taxon>Agaricomycetes</taxon>
        <taxon>Agaricomycetidae</taxon>
        <taxon>Agaricales</taxon>
        <taxon>Marasmiineae</taxon>
        <taxon>Physalacriaceae</taxon>
        <taxon>Desarmillaria</taxon>
    </lineage>
</organism>
<accession>A0AA39TKI9</accession>
<gene>
    <name evidence="2" type="ORF">EV420DRAFT_1639541</name>
</gene>
<evidence type="ECO:0000256" key="1">
    <source>
        <dbReference type="SAM" id="MobiDB-lite"/>
    </source>
</evidence>
<feature type="region of interest" description="Disordered" evidence="1">
    <location>
        <begin position="160"/>
        <end position="222"/>
    </location>
</feature>
<reference evidence="2" key="1">
    <citation type="submission" date="2023-06" db="EMBL/GenBank/DDBJ databases">
        <authorList>
            <consortium name="Lawrence Berkeley National Laboratory"/>
            <person name="Ahrendt S."/>
            <person name="Sahu N."/>
            <person name="Indic B."/>
            <person name="Wong-Bajracharya J."/>
            <person name="Merenyi Z."/>
            <person name="Ke H.-M."/>
            <person name="Monk M."/>
            <person name="Kocsube S."/>
            <person name="Drula E."/>
            <person name="Lipzen A."/>
            <person name="Balint B."/>
            <person name="Henrissat B."/>
            <person name="Andreopoulos B."/>
            <person name="Martin F.M."/>
            <person name="Harder C.B."/>
            <person name="Rigling D."/>
            <person name="Ford K.L."/>
            <person name="Foster G.D."/>
            <person name="Pangilinan J."/>
            <person name="Papanicolaou A."/>
            <person name="Barry K."/>
            <person name="LaButti K."/>
            <person name="Viragh M."/>
            <person name="Koriabine M."/>
            <person name="Yan M."/>
            <person name="Riley R."/>
            <person name="Champramary S."/>
            <person name="Plett K.L."/>
            <person name="Tsai I.J."/>
            <person name="Slot J."/>
            <person name="Sipos G."/>
            <person name="Plett J."/>
            <person name="Nagy L.G."/>
            <person name="Grigoriev I.V."/>
        </authorList>
    </citation>
    <scope>NUCLEOTIDE SEQUENCE</scope>
    <source>
        <strain evidence="2">CCBAS 213</strain>
    </source>
</reference>
<evidence type="ECO:0000313" key="2">
    <source>
        <dbReference type="EMBL" id="KAK0462327.1"/>
    </source>
</evidence>
<dbReference type="Proteomes" id="UP001175211">
    <property type="component" value="Unassembled WGS sequence"/>
</dbReference>
<sequence length="222" mass="25224">MANAEELVNDYESHIQKVWWTVNKEGKTVGIDDNIPRNLPVQYHEPNTPCATDIITVPSSQCTASRHSEELNLVGEVDGSDAGQNVGPVSVPSSFRKLIGDISESMDKALLEKNKKYIQDHPSEAGPIVSYPRHCVEHKFNDPRVRDSYLKRRKLEIKASRREDRPYKNPPVLLDPPSDDETDVNLLQKVMENWNDNERASEIDSYETEGEESDDSFRTNES</sequence>
<keyword evidence="3" id="KW-1185">Reference proteome</keyword>